<feature type="chain" id="PRO_5046521074" evidence="5">
    <location>
        <begin position="24"/>
        <end position="157"/>
    </location>
</feature>
<dbReference type="PANTHER" id="PTHR35889">
    <property type="entry name" value="CYCLOINULO-OLIGOSACCHARIDE FRUCTANOTRANSFERASE-RELATED"/>
    <property type="match status" value="1"/>
</dbReference>
<keyword evidence="2 4" id="KW-0479">Metal-binding</keyword>
<dbReference type="Pfam" id="PF07635">
    <property type="entry name" value="PSCyt1"/>
    <property type="match status" value="1"/>
</dbReference>
<dbReference type="SUPFAM" id="SSF46626">
    <property type="entry name" value="Cytochrome c"/>
    <property type="match status" value="1"/>
</dbReference>
<evidence type="ECO:0000256" key="3">
    <source>
        <dbReference type="ARBA" id="ARBA00023004"/>
    </source>
</evidence>
<evidence type="ECO:0000256" key="1">
    <source>
        <dbReference type="ARBA" id="ARBA00022617"/>
    </source>
</evidence>
<proteinExistence type="predicted"/>
<evidence type="ECO:0000256" key="5">
    <source>
        <dbReference type="SAM" id="SignalP"/>
    </source>
</evidence>
<protein>
    <submittedName>
        <fullName evidence="7">C-type cytochrome domain-containing protein</fullName>
    </submittedName>
</protein>
<dbReference type="Proteomes" id="UP001634747">
    <property type="component" value="Unassembled WGS sequence"/>
</dbReference>
<evidence type="ECO:0000313" key="8">
    <source>
        <dbReference type="Proteomes" id="UP001634747"/>
    </source>
</evidence>
<feature type="domain" description="Cytochrome c" evidence="6">
    <location>
        <begin position="52"/>
        <end position="153"/>
    </location>
</feature>
<comment type="caution">
    <text evidence="7">The sequence shown here is derived from an EMBL/GenBank/DDBJ whole genome shotgun (WGS) entry which is preliminary data.</text>
</comment>
<evidence type="ECO:0000259" key="6">
    <source>
        <dbReference type="PROSITE" id="PS51007"/>
    </source>
</evidence>
<dbReference type="PROSITE" id="PS51007">
    <property type="entry name" value="CYTC"/>
    <property type="match status" value="1"/>
</dbReference>
<dbReference type="EMBL" id="JBJYXY010000001">
    <property type="protein sequence ID" value="MFN2977537.1"/>
    <property type="molecule type" value="Genomic_DNA"/>
</dbReference>
<dbReference type="InterPro" id="IPR011429">
    <property type="entry name" value="Cyt_c_Planctomycete-type"/>
</dbReference>
<dbReference type="PANTHER" id="PTHR35889:SF3">
    <property type="entry name" value="F-BOX DOMAIN-CONTAINING PROTEIN"/>
    <property type="match status" value="1"/>
</dbReference>
<keyword evidence="3 4" id="KW-0408">Iron</keyword>
<dbReference type="InterPro" id="IPR009056">
    <property type="entry name" value="Cyt_c-like_dom"/>
</dbReference>
<dbReference type="InterPro" id="IPR036909">
    <property type="entry name" value="Cyt_c-like_dom_sf"/>
</dbReference>
<evidence type="ECO:0000256" key="2">
    <source>
        <dbReference type="ARBA" id="ARBA00022723"/>
    </source>
</evidence>
<dbReference type="RefSeq" id="WP_344687122.1">
    <property type="nucleotide sequence ID" value="NZ_BAABBH010000001.1"/>
</dbReference>
<gene>
    <name evidence="7" type="ORF">ACK2TP_17325</name>
</gene>
<accession>A0ABW9KPN4</accession>
<keyword evidence="8" id="KW-1185">Reference proteome</keyword>
<evidence type="ECO:0000313" key="7">
    <source>
        <dbReference type="EMBL" id="MFN2977537.1"/>
    </source>
</evidence>
<keyword evidence="1 4" id="KW-0349">Heme</keyword>
<reference evidence="7 8" key="1">
    <citation type="submission" date="2024-12" db="EMBL/GenBank/DDBJ databases">
        <authorList>
            <person name="Lee Y."/>
        </authorList>
    </citation>
    <scope>NUCLEOTIDE SEQUENCE [LARGE SCALE GENOMIC DNA]</scope>
    <source>
        <strain evidence="7 8">03SUJ4</strain>
    </source>
</reference>
<name>A0ABW9KPN4_9BACT</name>
<feature type="signal peptide" evidence="5">
    <location>
        <begin position="1"/>
        <end position="23"/>
    </location>
</feature>
<evidence type="ECO:0000256" key="4">
    <source>
        <dbReference type="PROSITE-ProRule" id="PRU00433"/>
    </source>
</evidence>
<sequence length="157" mass="16492">MSRPTTVHVLRHFGLALAHLAVAAAVLPLSGCSGGAASPTAASPAAAASTNPQQAARLQFYRREVLPTLQANCLRCHGGMNRRGGFNMSTRANLLQGGKDGPAVIIGRPEDSLLLHVLDPKLAADDPMRMPPKGDRLSAAQVAAIRKWVADGLVMDR</sequence>
<organism evidence="7 8">
    <name type="scientific">Terriglobus aquaticus</name>
    <dbReference type="NCBI Taxonomy" id="940139"/>
    <lineage>
        <taxon>Bacteria</taxon>
        <taxon>Pseudomonadati</taxon>
        <taxon>Acidobacteriota</taxon>
        <taxon>Terriglobia</taxon>
        <taxon>Terriglobales</taxon>
        <taxon>Acidobacteriaceae</taxon>
        <taxon>Terriglobus</taxon>
    </lineage>
</organism>
<keyword evidence="5" id="KW-0732">Signal</keyword>